<feature type="transmembrane region" description="Helical" evidence="6">
    <location>
        <begin position="217"/>
        <end position="235"/>
    </location>
</feature>
<keyword evidence="9" id="KW-1185">Reference proteome</keyword>
<dbReference type="VEuPathDB" id="FungiDB:SeMB42_g07525"/>
<gene>
    <name evidence="8" type="ORF">SeLEV6574_g05714</name>
    <name evidence="7" type="ORF">SeMB42_g07525</name>
</gene>
<comment type="subcellular location">
    <subcellularLocation>
        <location evidence="1">Membrane</location>
        <topology evidence="1">Multi-pass membrane protein</topology>
    </subcellularLocation>
</comment>
<dbReference type="PANTHER" id="PTHR12570:SF92">
    <property type="entry name" value="SPICHTHYIN, ISOFORM B"/>
    <property type="match status" value="1"/>
</dbReference>
<evidence type="ECO:0000313" key="9">
    <source>
        <dbReference type="Proteomes" id="UP000317494"/>
    </source>
</evidence>
<proteinExistence type="predicted"/>
<dbReference type="GO" id="GO:0016020">
    <property type="term" value="C:membrane"/>
    <property type="evidence" value="ECO:0007669"/>
    <property type="project" value="UniProtKB-SubCell"/>
</dbReference>
<dbReference type="SUPFAM" id="SSF103481">
    <property type="entry name" value="Multidrug resistance efflux transporter EmrE"/>
    <property type="match status" value="1"/>
</dbReference>
<protein>
    <recommendedName>
        <fullName evidence="11">Magnesium transporter</fullName>
    </recommendedName>
</protein>
<evidence type="ECO:0000313" key="10">
    <source>
        <dbReference type="Proteomes" id="UP000320475"/>
    </source>
</evidence>
<dbReference type="Pfam" id="PF05653">
    <property type="entry name" value="Mg_trans_NIPA"/>
    <property type="match status" value="1"/>
</dbReference>
<dbReference type="InterPro" id="IPR008521">
    <property type="entry name" value="Mg_trans_NIPA"/>
</dbReference>
<dbReference type="Proteomes" id="UP000317494">
    <property type="component" value="Unassembled WGS sequence"/>
</dbReference>
<feature type="compositionally biased region" description="Low complexity" evidence="5">
    <location>
        <begin position="499"/>
        <end position="516"/>
    </location>
</feature>
<evidence type="ECO:0000313" key="8">
    <source>
        <dbReference type="EMBL" id="TPX42205.1"/>
    </source>
</evidence>
<accession>A0A507BU84</accession>
<sequence>MPDQTDPSYKIIGIILAVSSGVFIGTSFIFTKKALIATADLRSDAKRHPYLNSPLWWVGMVLTVLGEVFNLVAYAFAPAILVTPLGAVSVVVAAFLSNIFLKEYLSFSGKIGALQCLLGATLVVLHAPVTTPTQTIAEVWYYIRGVGFLIYAIICIIAVATLIFYCGPRWGERQPIVYIGVCSIVGSFVVLAVQGFGSAVVYSFANWSTANQFLDPGLYGLLAFVIATVIIQINFLNKALHHFSTSVVTPVYYVCFTTMTLISSSILFNGFNPEGFISGVTLVVGWLVIVSGVALLFNFSAKMQRKHQTEPRISDDSLTSPDSGYAESHIDINRPECPPDGTTHGKPSHIPAGTNGPLSTPRRRHYGPVWDDEALDAPVPIGSPAGLILSPRNSLYRSRRVTVSSSSFPKRLDNHNNASTAASPLGQPLAADRLSKFSFSSQGGSPKVLSRSTSTDGHMHVYNLPGNHQCASPEALEYSPPPMPQSNVPVPNTPNEVMTTQSSSTATPPQLPSSSPVINSQRRDGKYPTM</sequence>
<dbReference type="GO" id="GO:0015095">
    <property type="term" value="F:magnesium ion transmembrane transporter activity"/>
    <property type="evidence" value="ECO:0007669"/>
    <property type="project" value="InterPro"/>
</dbReference>
<evidence type="ECO:0000313" key="7">
    <source>
        <dbReference type="EMBL" id="TPX33060.1"/>
    </source>
</evidence>
<feature type="compositionally biased region" description="Basic and acidic residues" evidence="5">
    <location>
        <begin position="521"/>
        <end position="530"/>
    </location>
</feature>
<feature type="compositionally biased region" description="Polar residues" evidence="5">
    <location>
        <begin position="437"/>
        <end position="456"/>
    </location>
</feature>
<evidence type="ECO:0008006" key="11">
    <source>
        <dbReference type="Google" id="ProtNLM"/>
    </source>
</evidence>
<dbReference type="Proteomes" id="UP000320475">
    <property type="component" value="Unassembled WGS sequence"/>
</dbReference>
<keyword evidence="2 6" id="KW-0812">Transmembrane</keyword>
<feature type="region of interest" description="Disordered" evidence="5">
    <location>
        <begin position="404"/>
        <end position="425"/>
    </location>
</feature>
<name>A0A507BU84_9FUNG</name>
<keyword evidence="4 6" id="KW-0472">Membrane</keyword>
<feature type="transmembrane region" description="Helical" evidence="6">
    <location>
        <begin position="50"/>
        <end position="69"/>
    </location>
</feature>
<dbReference type="EMBL" id="QEAN01000548">
    <property type="protein sequence ID" value="TPX33060.1"/>
    <property type="molecule type" value="Genomic_DNA"/>
</dbReference>
<evidence type="ECO:0000256" key="1">
    <source>
        <dbReference type="ARBA" id="ARBA00004141"/>
    </source>
</evidence>
<feature type="region of interest" description="Disordered" evidence="5">
    <location>
        <begin position="308"/>
        <end position="362"/>
    </location>
</feature>
<evidence type="ECO:0000256" key="4">
    <source>
        <dbReference type="ARBA" id="ARBA00023136"/>
    </source>
</evidence>
<feature type="transmembrane region" description="Helical" evidence="6">
    <location>
        <begin position="111"/>
        <end position="129"/>
    </location>
</feature>
<dbReference type="PANTHER" id="PTHR12570">
    <property type="match status" value="1"/>
</dbReference>
<evidence type="ECO:0000256" key="5">
    <source>
        <dbReference type="SAM" id="MobiDB-lite"/>
    </source>
</evidence>
<dbReference type="AlphaFoldDB" id="A0A507BU84"/>
<reference evidence="9 10" key="1">
    <citation type="journal article" date="2019" name="Sci. Rep.">
        <title>Comparative genomics of chytrid fungi reveal insights into the obligate biotrophic and pathogenic lifestyle of Synchytrium endobioticum.</title>
        <authorList>
            <person name="van de Vossenberg B.T.L.H."/>
            <person name="Warris S."/>
            <person name="Nguyen H.D.T."/>
            <person name="van Gent-Pelzer M.P.E."/>
            <person name="Joly D.L."/>
            <person name="van de Geest H.C."/>
            <person name="Bonants P.J.M."/>
            <person name="Smith D.S."/>
            <person name="Levesque C.A."/>
            <person name="van der Lee T.A.J."/>
        </authorList>
    </citation>
    <scope>NUCLEOTIDE SEQUENCE [LARGE SCALE GENOMIC DNA]</scope>
    <source>
        <strain evidence="8 10">LEV6574</strain>
        <strain evidence="7 9">MB42</strain>
    </source>
</reference>
<feature type="transmembrane region" description="Helical" evidence="6">
    <location>
        <begin position="12"/>
        <end position="30"/>
    </location>
</feature>
<evidence type="ECO:0000256" key="2">
    <source>
        <dbReference type="ARBA" id="ARBA00022692"/>
    </source>
</evidence>
<organism evidence="7 9">
    <name type="scientific">Synchytrium endobioticum</name>
    <dbReference type="NCBI Taxonomy" id="286115"/>
    <lineage>
        <taxon>Eukaryota</taxon>
        <taxon>Fungi</taxon>
        <taxon>Fungi incertae sedis</taxon>
        <taxon>Chytridiomycota</taxon>
        <taxon>Chytridiomycota incertae sedis</taxon>
        <taxon>Chytridiomycetes</taxon>
        <taxon>Synchytriales</taxon>
        <taxon>Synchytriaceae</taxon>
        <taxon>Synchytrium</taxon>
    </lineage>
</organism>
<feature type="region of interest" description="Disordered" evidence="5">
    <location>
        <begin position="437"/>
        <end position="530"/>
    </location>
</feature>
<feature type="transmembrane region" description="Helical" evidence="6">
    <location>
        <begin position="141"/>
        <end position="165"/>
    </location>
</feature>
<feature type="transmembrane region" description="Helical" evidence="6">
    <location>
        <begin position="75"/>
        <end position="99"/>
    </location>
</feature>
<comment type="caution">
    <text evidence="7">The sequence shown here is derived from an EMBL/GenBank/DDBJ whole genome shotgun (WGS) entry which is preliminary data.</text>
</comment>
<evidence type="ECO:0000256" key="3">
    <source>
        <dbReference type="ARBA" id="ARBA00022989"/>
    </source>
</evidence>
<keyword evidence="3 6" id="KW-1133">Transmembrane helix</keyword>
<feature type="transmembrane region" description="Helical" evidence="6">
    <location>
        <begin position="276"/>
        <end position="297"/>
    </location>
</feature>
<feature type="transmembrane region" description="Helical" evidence="6">
    <location>
        <begin position="247"/>
        <end position="270"/>
    </location>
</feature>
<feature type="transmembrane region" description="Helical" evidence="6">
    <location>
        <begin position="177"/>
        <end position="205"/>
    </location>
</feature>
<evidence type="ECO:0000256" key="6">
    <source>
        <dbReference type="SAM" id="Phobius"/>
    </source>
</evidence>
<dbReference type="OrthoDB" id="6428174at2759"/>
<dbReference type="InterPro" id="IPR037185">
    <property type="entry name" value="EmrE-like"/>
</dbReference>
<dbReference type="EMBL" id="QEAM01000281">
    <property type="protein sequence ID" value="TPX42205.1"/>
    <property type="molecule type" value="Genomic_DNA"/>
</dbReference>